<feature type="transmembrane region" description="Helical" evidence="1">
    <location>
        <begin position="46"/>
        <end position="69"/>
    </location>
</feature>
<feature type="transmembrane region" description="Helical" evidence="1">
    <location>
        <begin position="127"/>
        <end position="146"/>
    </location>
</feature>
<evidence type="ECO:0000256" key="1">
    <source>
        <dbReference type="SAM" id="Phobius"/>
    </source>
</evidence>
<feature type="transmembrane region" description="Helical" evidence="1">
    <location>
        <begin position="76"/>
        <end position="99"/>
    </location>
</feature>
<organism evidence="2 3">
    <name type="scientific">Kribbella yunnanensis</name>
    <dbReference type="NCBI Taxonomy" id="190194"/>
    <lineage>
        <taxon>Bacteria</taxon>
        <taxon>Bacillati</taxon>
        <taxon>Actinomycetota</taxon>
        <taxon>Actinomycetes</taxon>
        <taxon>Propionibacteriales</taxon>
        <taxon>Kribbellaceae</taxon>
        <taxon>Kribbella</taxon>
    </lineage>
</organism>
<reference evidence="3" key="1">
    <citation type="journal article" date="2019" name="Int. J. Syst. Evol. Microbiol.">
        <title>The Global Catalogue of Microorganisms (GCM) 10K type strain sequencing project: providing services to taxonomists for standard genome sequencing and annotation.</title>
        <authorList>
            <consortium name="The Broad Institute Genomics Platform"/>
            <consortium name="The Broad Institute Genome Sequencing Center for Infectious Disease"/>
            <person name="Wu L."/>
            <person name="Ma J."/>
        </authorList>
    </citation>
    <scope>NUCLEOTIDE SEQUENCE [LARGE SCALE GENOMIC DNA]</scope>
    <source>
        <strain evidence="3">JCM 14307</strain>
    </source>
</reference>
<feature type="transmembrane region" description="Helical" evidence="1">
    <location>
        <begin position="7"/>
        <end position="26"/>
    </location>
</feature>
<keyword evidence="1" id="KW-0812">Transmembrane</keyword>
<dbReference type="EMBL" id="BAAANF010000042">
    <property type="protein sequence ID" value="GAA1722094.1"/>
    <property type="molecule type" value="Genomic_DNA"/>
</dbReference>
<evidence type="ECO:0000313" key="2">
    <source>
        <dbReference type="EMBL" id="GAA1722094.1"/>
    </source>
</evidence>
<sequence length="151" mass="16023">MDRLVRAASLVFTGAFAGFLLGVLVLENSLRQYGGDVYTQVRHVELDALDTLAIATLIPALLTTAILLIRARGRRLVPLVALALLVVVLATSIAVNLPINADQADWVVQNPPADWAAIRDRWQAAHLVRTIAALAAFGALAGAAVGPARRT</sequence>
<accession>A0ABP4VGH6</accession>
<dbReference type="Pfam" id="PF08592">
    <property type="entry name" value="Anthrone_oxy"/>
    <property type="match status" value="1"/>
</dbReference>
<keyword evidence="3" id="KW-1185">Reference proteome</keyword>
<dbReference type="Proteomes" id="UP001500280">
    <property type="component" value="Unassembled WGS sequence"/>
</dbReference>
<name>A0ABP4VGH6_9ACTN</name>
<keyword evidence="1" id="KW-1133">Transmembrane helix</keyword>
<gene>
    <name evidence="2" type="ORF">GCM10009745_83910</name>
</gene>
<keyword evidence="1" id="KW-0472">Membrane</keyword>
<comment type="caution">
    <text evidence="2">The sequence shown here is derived from an EMBL/GenBank/DDBJ whole genome shotgun (WGS) entry which is preliminary data.</text>
</comment>
<evidence type="ECO:0008006" key="4">
    <source>
        <dbReference type="Google" id="ProtNLM"/>
    </source>
</evidence>
<dbReference type="InterPro" id="IPR013901">
    <property type="entry name" value="Anthrone_oxy"/>
</dbReference>
<proteinExistence type="predicted"/>
<evidence type="ECO:0000313" key="3">
    <source>
        <dbReference type="Proteomes" id="UP001500280"/>
    </source>
</evidence>
<protein>
    <recommendedName>
        <fullName evidence="4">DUF1772 domain-containing protein</fullName>
    </recommendedName>
</protein>
<dbReference type="RefSeq" id="WP_344165943.1">
    <property type="nucleotide sequence ID" value="NZ_BAAANF010000042.1"/>
</dbReference>